<evidence type="ECO:0000313" key="1">
    <source>
        <dbReference type="EMBL" id="QZE13477.1"/>
    </source>
</evidence>
<reference evidence="1" key="1">
    <citation type="submission" date="2021-08" db="EMBL/GenBank/DDBJ databases">
        <title>Novel anaerobic bacterium isolated from sea squirt in East Sea, Republic of Korea.</title>
        <authorList>
            <person name="Nguyen T.H."/>
            <person name="Li Z."/>
            <person name="Lee Y.-J."/>
            <person name="Ko J."/>
            <person name="Kim S.-G."/>
        </authorList>
    </citation>
    <scope>NUCLEOTIDE SEQUENCE</scope>
    <source>
        <strain evidence="1">KCTC 25031</strain>
    </source>
</reference>
<proteinExistence type="predicted"/>
<keyword evidence="1" id="KW-0645">Protease</keyword>
<dbReference type="Proteomes" id="UP000826212">
    <property type="component" value="Chromosome"/>
</dbReference>
<gene>
    <name evidence="1" type="ORF">K4L44_12915</name>
</gene>
<keyword evidence="1" id="KW-0378">Hydrolase</keyword>
<dbReference type="EMBL" id="CP081303">
    <property type="protein sequence ID" value="QZE13477.1"/>
    <property type="molecule type" value="Genomic_DNA"/>
</dbReference>
<organism evidence="1 2">
    <name type="scientific">Halosquirtibacter laminarini</name>
    <dbReference type="NCBI Taxonomy" id="3374600"/>
    <lineage>
        <taxon>Bacteria</taxon>
        <taxon>Pseudomonadati</taxon>
        <taxon>Bacteroidota</taxon>
        <taxon>Bacteroidia</taxon>
        <taxon>Marinilabiliales</taxon>
        <taxon>Prolixibacteraceae</taxon>
        <taxon>Halosquirtibacter</taxon>
    </lineage>
</organism>
<accession>A0AC61ND41</accession>
<sequence>MRNILIGSIFVFLLMNVESANAQFKWFGFGKKKQDTVSVVEKTPYEKKFSEAEIDSSFVDVLKKDSTSYYFQIPLHMMDRDLLVVNKLSKVPEKLNDAGLNQGIEFENLVVQFHLNPIQNKVYVMNYEPFISSPDKDNITKSVRRNYTKSILEYFKIEAYNNDSSAVVVKVNKIYDGSEKSFINVFGKIGIGTSPTKSYGYISKVKAFPKNILVKTVQTTKITGMESQARMTVEVTSNLVLLPKKPMTPRFADERVGFFSKKRWYFNDKQQEVEKRELISRWRLEPRDPEAYARGELVEPKKQIVYYIDPATPKQWQQPIIDGVKDWNVAFEKAGFKNAITCKIVTEDDKDFDIDDVRYSVITYAASDHSNAMGPSVVDPRSGEIIEADVIWWHNVLVAVQDWMRVQTGIIDSKSRDNVFSDEHMGDAVRFVSSHEIGHTLGLAHNMGASFSYDVDSLRSKSFTAHSATAPSIMDYARFNYVAQSSDHLEHITPKIGVYDKFAIGWGYHFTGVDDAHDEITWSRHCIEEAYKDLRCHYLPQQGMRDAVDPRAQIEDLGDNAVKASELGLVNLKKTVPLVESWTTKDGDNYVAAGRLMNGIIGQWHRYSYHVLANIGGVYQNNVVKGDGLLAYQYVPGNIQRDAVKYLEKNVLTFQPWLFHASIYKKVYPIKMSPVGYNEYEPTSSYYGALSYLLWDLLSDTRLHRMTLAKEEQGHNGYGPHQMLFDLYQHIFKKTIHGRSLNFEDRMIQKSLVDALIISSDRNASKVKGKKLQNDVVDSWLQVELPCFHTSCDHSSHSLDSNKKFKTGLRADDIVSCKRGTLLQIEKLMKIHRNQGDTATRNHYEDLILRINQSLRD</sequence>
<keyword evidence="2" id="KW-1185">Reference proteome</keyword>
<keyword evidence="1" id="KW-0482">Metalloprotease</keyword>
<name>A0AC61ND41_9BACT</name>
<evidence type="ECO:0000313" key="2">
    <source>
        <dbReference type="Proteomes" id="UP000826212"/>
    </source>
</evidence>
<protein>
    <submittedName>
        <fullName evidence="1">Zinc-dependent metalloprotease</fullName>
    </submittedName>
</protein>